<sequence>MRPPTRRAALAVCAALLLVTAGCSGGANPTSTATTTGDTPTDATTTPPTETWSPNASVEQYPPGVADNGTLVNASALVDAHFEATANRASAFTVEWDSQSENGVRRYVRSADGTPYYSVFNRTSDGVRTTEQFYATGSHGYSRVTVDDETVYRVYQNNTRGVSAWTQDSTAGPRDSLSRQLASGNYSVNGTVERGGQTFVQLSADEVSQDRSGFYAAYEGTVLVTPEGVVHEVDASHTTESDGETVQTEASITVDTDVEWSGPPSWVGDLPQLSLSIVEGGQAVEIRNTGGTALPADTSFDVVGSEERTLAGRPSRGDIEGTITLDASLEPGDAVYVTAGADGSASSFALHDEPTRGEYTFGSAGLTGGSENVYYRLATGIQTFEDE</sequence>
<dbReference type="EMBL" id="JBHRWN010000002">
    <property type="protein sequence ID" value="MFC3476751.1"/>
    <property type="molecule type" value="Genomic_DNA"/>
</dbReference>
<gene>
    <name evidence="2" type="ORF">ACFOKC_03335</name>
</gene>
<proteinExistence type="predicted"/>
<name>A0ABD5NBT2_9EURY</name>
<feature type="compositionally biased region" description="Low complexity" evidence="1">
    <location>
        <begin position="29"/>
        <end position="54"/>
    </location>
</feature>
<evidence type="ECO:0000313" key="3">
    <source>
        <dbReference type="Proteomes" id="UP001595660"/>
    </source>
</evidence>
<feature type="region of interest" description="Disordered" evidence="1">
    <location>
        <begin position="25"/>
        <end position="56"/>
    </location>
</feature>
<dbReference type="Proteomes" id="UP001595660">
    <property type="component" value="Unassembled WGS sequence"/>
</dbReference>
<dbReference type="PROSITE" id="PS51257">
    <property type="entry name" value="PROKAR_LIPOPROTEIN"/>
    <property type="match status" value="1"/>
</dbReference>
<organism evidence="2 3">
    <name type="scientific">Halobacterium litoreum</name>
    <dbReference type="NCBI Taxonomy" id="2039234"/>
    <lineage>
        <taxon>Archaea</taxon>
        <taxon>Methanobacteriati</taxon>
        <taxon>Methanobacteriota</taxon>
        <taxon>Stenosarchaea group</taxon>
        <taxon>Halobacteria</taxon>
        <taxon>Halobacteriales</taxon>
        <taxon>Halobacteriaceae</taxon>
        <taxon>Halobacterium</taxon>
    </lineage>
</organism>
<accession>A0ABD5NBT2</accession>
<dbReference type="RefSeq" id="WP_232572106.1">
    <property type="nucleotide sequence ID" value="NZ_CP089466.1"/>
</dbReference>
<keyword evidence="3" id="KW-1185">Reference proteome</keyword>
<dbReference type="AlphaFoldDB" id="A0ABD5NBT2"/>
<evidence type="ECO:0000313" key="2">
    <source>
        <dbReference type="EMBL" id="MFC3476751.1"/>
    </source>
</evidence>
<evidence type="ECO:0000256" key="1">
    <source>
        <dbReference type="SAM" id="MobiDB-lite"/>
    </source>
</evidence>
<dbReference type="InterPro" id="IPR006311">
    <property type="entry name" value="TAT_signal"/>
</dbReference>
<dbReference type="GeneID" id="69117333"/>
<dbReference type="PROSITE" id="PS51318">
    <property type="entry name" value="TAT"/>
    <property type="match status" value="1"/>
</dbReference>
<comment type="caution">
    <text evidence="2">The sequence shown here is derived from an EMBL/GenBank/DDBJ whole genome shotgun (WGS) entry which is preliminary data.</text>
</comment>
<reference evidence="2 3" key="1">
    <citation type="journal article" date="2019" name="Int. J. Syst. Evol. Microbiol.">
        <title>The Global Catalogue of Microorganisms (GCM) 10K type strain sequencing project: providing services to taxonomists for standard genome sequencing and annotation.</title>
        <authorList>
            <consortium name="The Broad Institute Genomics Platform"/>
            <consortium name="The Broad Institute Genome Sequencing Center for Infectious Disease"/>
            <person name="Wu L."/>
            <person name="Ma J."/>
        </authorList>
    </citation>
    <scope>NUCLEOTIDE SEQUENCE [LARGE SCALE GENOMIC DNA]</scope>
    <source>
        <strain evidence="2 3">CGMCC 1.12562</strain>
    </source>
</reference>
<protein>
    <submittedName>
        <fullName evidence="2">Uncharacterized protein</fullName>
    </submittedName>
</protein>